<organism evidence="1">
    <name type="scientific">marine metagenome</name>
    <dbReference type="NCBI Taxonomy" id="408172"/>
    <lineage>
        <taxon>unclassified sequences</taxon>
        <taxon>metagenomes</taxon>
        <taxon>ecological metagenomes</taxon>
    </lineage>
</organism>
<evidence type="ECO:0008006" key="2">
    <source>
        <dbReference type="Google" id="ProtNLM"/>
    </source>
</evidence>
<name>A0A382RWH6_9ZZZZ</name>
<gene>
    <name evidence="1" type="ORF">METZ01_LOCUS354516</name>
</gene>
<feature type="non-terminal residue" evidence="1">
    <location>
        <position position="1"/>
    </location>
</feature>
<protein>
    <recommendedName>
        <fullName evidence="2">DUF309 domain-containing protein</fullName>
    </recommendedName>
</protein>
<accession>A0A382RWH6</accession>
<evidence type="ECO:0000313" key="1">
    <source>
        <dbReference type="EMBL" id="SVD01662.1"/>
    </source>
</evidence>
<dbReference type="Gene3D" id="1.10.3450.10">
    <property type="entry name" value="TTHA0068-like"/>
    <property type="match status" value="1"/>
</dbReference>
<dbReference type="Pfam" id="PF03745">
    <property type="entry name" value="DUF309"/>
    <property type="match status" value="1"/>
</dbReference>
<proteinExistence type="predicted"/>
<dbReference type="SUPFAM" id="SSF140663">
    <property type="entry name" value="TTHA0068-like"/>
    <property type="match status" value="1"/>
</dbReference>
<sequence length="42" mass="5201">VLFLKGLESYHEGNYFDAHEFWEILWSDYYLEDRDFIQGLIQ</sequence>
<dbReference type="InterPro" id="IPR005500">
    <property type="entry name" value="DUF309"/>
</dbReference>
<feature type="non-terminal residue" evidence="1">
    <location>
        <position position="42"/>
    </location>
</feature>
<reference evidence="1" key="1">
    <citation type="submission" date="2018-05" db="EMBL/GenBank/DDBJ databases">
        <authorList>
            <person name="Lanie J.A."/>
            <person name="Ng W.-L."/>
            <person name="Kazmierczak K.M."/>
            <person name="Andrzejewski T.M."/>
            <person name="Davidsen T.M."/>
            <person name="Wayne K.J."/>
            <person name="Tettelin H."/>
            <person name="Glass J.I."/>
            <person name="Rusch D."/>
            <person name="Podicherti R."/>
            <person name="Tsui H.-C.T."/>
            <person name="Winkler M.E."/>
        </authorList>
    </citation>
    <scope>NUCLEOTIDE SEQUENCE</scope>
</reference>
<dbReference type="InterPro" id="IPR023203">
    <property type="entry name" value="TTHA0068_sf"/>
</dbReference>
<dbReference type="EMBL" id="UINC01124486">
    <property type="protein sequence ID" value="SVD01662.1"/>
    <property type="molecule type" value="Genomic_DNA"/>
</dbReference>
<dbReference type="AlphaFoldDB" id="A0A382RWH6"/>